<feature type="compositionally biased region" description="Acidic residues" evidence="1">
    <location>
        <begin position="198"/>
        <end position="211"/>
    </location>
</feature>
<comment type="caution">
    <text evidence="2">The sequence shown here is derived from an EMBL/GenBank/DDBJ whole genome shotgun (WGS) entry which is preliminary data.</text>
</comment>
<dbReference type="EMBL" id="AZHD01000004">
    <property type="protein sequence ID" value="OAA64350.1"/>
    <property type="molecule type" value="Genomic_DNA"/>
</dbReference>
<organism evidence="2 3">
    <name type="scientific">Niveomyces insectorum RCEF 264</name>
    <dbReference type="NCBI Taxonomy" id="1081102"/>
    <lineage>
        <taxon>Eukaryota</taxon>
        <taxon>Fungi</taxon>
        <taxon>Dikarya</taxon>
        <taxon>Ascomycota</taxon>
        <taxon>Pezizomycotina</taxon>
        <taxon>Sordariomycetes</taxon>
        <taxon>Hypocreomycetidae</taxon>
        <taxon>Hypocreales</taxon>
        <taxon>Cordycipitaceae</taxon>
        <taxon>Niveomyces</taxon>
    </lineage>
</organism>
<feature type="region of interest" description="Disordered" evidence="1">
    <location>
        <begin position="362"/>
        <end position="421"/>
    </location>
</feature>
<feature type="compositionally biased region" description="Low complexity" evidence="1">
    <location>
        <begin position="182"/>
        <end position="197"/>
    </location>
</feature>
<feature type="compositionally biased region" description="Low complexity" evidence="1">
    <location>
        <begin position="154"/>
        <end position="169"/>
    </location>
</feature>
<reference evidence="2 3" key="1">
    <citation type="journal article" date="2016" name="Genome Biol. Evol.">
        <title>Divergent and convergent evolution of fungal pathogenicity.</title>
        <authorList>
            <person name="Shang Y."/>
            <person name="Xiao G."/>
            <person name="Zheng P."/>
            <person name="Cen K."/>
            <person name="Zhan S."/>
            <person name="Wang C."/>
        </authorList>
    </citation>
    <scope>NUCLEOTIDE SEQUENCE [LARGE SCALE GENOMIC DNA]</scope>
    <source>
        <strain evidence="2 3">RCEF 264</strain>
    </source>
</reference>
<dbReference type="Proteomes" id="UP000076874">
    <property type="component" value="Unassembled WGS sequence"/>
</dbReference>
<dbReference type="Pfam" id="PF01744">
    <property type="entry name" value="GLTT"/>
    <property type="match status" value="1"/>
</dbReference>
<keyword evidence="3" id="KW-1185">Reference proteome</keyword>
<feature type="compositionally biased region" description="Low complexity" evidence="1">
    <location>
        <begin position="362"/>
        <end position="384"/>
    </location>
</feature>
<accession>A0A162MN01</accession>
<dbReference type="OrthoDB" id="5405654at2759"/>
<evidence type="ECO:0000313" key="3">
    <source>
        <dbReference type="Proteomes" id="UP000076874"/>
    </source>
</evidence>
<feature type="region of interest" description="Disordered" evidence="1">
    <location>
        <begin position="134"/>
        <end position="242"/>
    </location>
</feature>
<dbReference type="STRING" id="1081102.A0A162MN01"/>
<name>A0A162MN01_9HYPO</name>
<dbReference type="PANTHER" id="PTHR42053:SF1">
    <property type="match status" value="1"/>
</dbReference>
<sequence length="421" mass="42182">MPSMPSRKPTLALTTPVTASFPADALKSAASVRTPHSAFSATWREPLPSAGLPSAGLPSAGLPSAGLASAGLHSPLVTIKSEDGMLKTPITPPLAWMDFLKLASPIAPSGSPCTSSPVTASAAAAAAAAAVTCPHQPPRPRALHRASISGPVKGAGASAANKNNAGTSGITSRSGAPPKVGSASVSASASSASLSSSSDEDSNDPGAEEEDKNAATDSGPSTAASSTSNATESCPCDCEPVHKSPRVARINTVLPPGPFSSGNCPMSAPAMGRTTFTGLKIPASPAVSNASQVASPIQSPFSARSTVGSHFDWEAALKARYAEVRPPLPSVARPRTCTNCTGKQPPAASNSTAAAAAAAATTTTSTSTSTSTSTTAPTATAARTSIRHIREVVTRTVTYTPRMNPAPKGKKRKMDDDDAAR</sequence>
<feature type="compositionally biased region" description="Low complexity" evidence="1">
    <location>
        <begin position="215"/>
        <end position="233"/>
    </location>
</feature>
<proteinExistence type="predicted"/>
<evidence type="ECO:0000256" key="1">
    <source>
        <dbReference type="SAM" id="MobiDB-lite"/>
    </source>
</evidence>
<dbReference type="AlphaFoldDB" id="A0A162MN01"/>
<dbReference type="InterPro" id="IPR008164">
    <property type="entry name" value="XGLTT_rpt"/>
</dbReference>
<gene>
    <name evidence="2" type="ORF">SPI_02997</name>
</gene>
<dbReference type="PANTHER" id="PTHR42053">
    <property type="match status" value="1"/>
</dbReference>
<protein>
    <submittedName>
        <fullName evidence="2">Uncharacterized protein</fullName>
    </submittedName>
</protein>
<evidence type="ECO:0000313" key="2">
    <source>
        <dbReference type="EMBL" id="OAA64350.1"/>
    </source>
</evidence>